<reference evidence="2" key="1">
    <citation type="submission" date="2021-07" db="EMBL/GenBank/DDBJ databases">
        <title>Pseudohoeflea marina sp. nov. a polyhydroxyalcanoate-producing bacterium.</title>
        <authorList>
            <person name="Zheng W."/>
            <person name="Yu S."/>
            <person name="Huang Y."/>
        </authorList>
    </citation>
    <scope>NUCLEOTIDE SEQUENCE</scope>
    <source>
        <strain evidence="2">DP4N28-3</strain>
    </source>
</reference>
<organism evidence="2 3">
    <name type="scientific">Pseudohoeflea coraliihabitans</name>
    <dbReference type="NCBI Taxonomy" id="2860393"/>
    <lineage>
        <taxon>Bacteria</taxon>
        <taxon>Pseudomonadati</taxon>
        <taxon>Pseudomonadota</taxon>
        <taxon>Alphaproteobacteria</taxon>
        <taxon>Hyphomicrobiales</taxon>
        <taxon>Rhizobiaceae</taxon>
        <taxon>Pseudohoeflea</taxon>
    </lineage>
</organism>
<dbReference type="RefSeq" id="WP_219202225.1">
    <property type="nucleotide sequence ID" value="NZ_JAHWQX010000003.1"/>
</dbReference>
<dbReference type="Proteomes" id="UP001430804">
    <property type="component" value="Unassembled WGS sequence"/>
</dbReference>
<dbReference type="InterPro" id="IPR015330">
    <property type="entry name" value="DNA_primase/pol_bifunc_N"/>
</dbReference>
<sequence>MQNIIGERRHFADFAPQIWANGYSVIPLQPRLKKPQLVETWRSACWERTSENDVRDLAAAYPDRGVGIACGRHTMAFDLDVDNEATIAVLRSIVEDICGVTQLVRVGRSPRIMLIYRAIEPILSIRLPKIDILGMGTQFAAYGVHPTTDADYLWIGETAPHLTPLEEITGVTNAQCEAVAAAICRAVCGARFKRMVFDIDLDLVRLNFTSRSHLFRQLLSSLLRGKARARREVETMVINHEIPPGYWGFVMRPEVEGGFDHRDFMERLNRGEFVEGLDRGAPAASDAPAAVSQ</sequence>
<dbReference type="EMBL" id="JAHWQX010000003">
    <property type="protein sequence ID" value="MBW3098307.1"/>
    <property type="molecule type" value="Genomic_DNA"/>
</dbReference>
<dbReference type="SMART" id="SM00943">
    <property type="entry name" value="Prim-Pol"/>
    <property type="match status" value="1"/>
</dbReference>
<evidence type="ECO:0000313" key="3">
    <source>
        <dbReference type="Proteomes" id="UP001430804"/>
    </source>
</evidence>
<gene>
    <name evidence="2" type="ORF">KY465_13560</name>
</gene>
<keyword evidence="3" id="KW-1185">Reference proteome</keyword>
<dbReference type="Pfam" id="PF09250">
    <property type="entry name" value="Prim-Pol"/>
    <property type="match status" value="1"/>
</dbReference>
<comment type="caution">
    <text evidence="2">The sequence shown here is derived from an EMBL/GenBank/DDBJ whole genome shotgun (WGS) entry which is preliminary data.</text>
</comment>
<evidence type="ECO:0000313" key="2">
    <source>
        <dbReference type="EMBL" id="MBW3098307.1"/>
    </source>
</evidence>
<evidence type="ECO:0000259" key="1">
    <source>
        <dbReference type="SMART" id="SM00943"/>
    </source>
</evidence>
<feature type="domain" description="DNA primase/polymerase bifunctional N-terminal" evidence="1">
    <location>
        <begin position="15"/>
        <end position="165"/>
    </location>
</feature>
<protein>
    <submittedName>
        <fullName evidence="2">Bifunctional DNA primase/polymerase</fullName>
    </submittedName>
</protein>
<accession>A0ABS6WSA5</accession>
<name>A0ABS6WSA5_9HYPH</name>
<proteinExistence type="predicted"/>